<dbReference type="PROSITE" id="PS50026">
    <property type="entry name" value="EGF_3"/>
    <property type="match status" value="1"/>
</dbReference>
<accession>A0A4U5V4Z2</accession>
<feature type="signal peptide" evidence="3">
    <location>
        <begin position="1"/>
        <end position="24"/>
    </location>
</feature>
<dbReference type="AlphaFoldDB" id="A0A4U5V4Z2"/>
<dbReference type="PANTHER" id="PTHR40446">
    <property type="entry name" value="N-ACETYLGLUCOSAMINE-1-PHOSPHODIESTER ALPHA-N-ACETYLGLUCOSAMINIDASE"/>
    <property type="match status" value="1"/>
</dbReference>
<dbReference type="Gene3D" id="2.170.300.10">
    <property type="entry name" value="Tie2 ligand-binding domain superfamily"/>
    <property type="match status" value="1"/>
</dbReference>
<dbReference type="PROSITE" id="PS00022">
    <property type="entry name" value="EGF_1"/>
    <property type="match status" value="2"/>
</dbReference>
<reference evidence="5 6" key="1">
    <citation type="submission" date="2019-01" db="EMBL/GenBank/DDBJ databases">
        <title>Genome Assembly of Collichthys lucidus.</title>
        <authorList>
            <person name="Cai M."/>
            <person name="Xiao S."/>
        </authorList>
    </citation>
    <scope>NUCLEOTIDE SEQUENCE [LARGE SCALE GENOMIC DNA]</scope>
    <source>
        <strain evidence="5">JT15FE1705JMU</strain>
        <tissue evidence="5">Muscle</tissue>
    </source>
</reference>
<dbReference type="InterPro" id="IPR002049">
    <property type="entry name" value="LE_dom"/>
</dbReference>
<dbReference type="PROSITE" id="PS01186">
    <property type="entry name" value="EGF_2"/>
    <property type="match status" value="2"/>
</dbReference>
<feature type="region of interest" description="Disordered" evidence="2">
    <location>
        <begin position="637"/>
        <end position="682"/>
    </location>
</feature>
<feature type="disulfide bond" evidence="1">
    <location>
        <begin position="428"/>
        <end position="437"/>
    </location>
</feature>
<feature type="chain" id="PRO_5020462981" evidence="3">
    <location>
        <begin position="25"/>
        <end position="682"/>
    </location>
</feature>
<keyword evidence="1" id="KW-0245">EGF-like domain</keyword>
<dbReference type="Proteomes" id="UP000298787">
    <property type="component" value="Chromosome 14"/>
</dbReference>
<gene>
    <name evidence="5" type="ORF">D9C73_016818</name>
</gene>
<comment type="caution">
    <text evidence="1">Lacks conserved residue(s) required for the propagation of feature annotation.</text>
</comment>
<keyword evidence="3" id="KW-0732">Signal</keyword>
<feature type="domain" description="EGF-like" evidence="4">
    <location>
        <begin position="403"/>
        <end position="438"/>
    </location>
</feature>
<dbReference type="Pfam" id="PF23106">
    <property type="entry name" value="EGF_Teneurin"/>
    <property type="match status" value="2"/>
</dbReference>
<evidence type="ECO:0000256" key="1">
    <source>
        <dbReference type="PROSITE-ProRule" id="PRU00076"/>
    </source>
</evidence>
<dbReference type="CDD" id="cd00055">
    <property type="entry name" value="EGF_Lam"/>
    <property type="match status" value="1"/>
</dbReference>
<evidence type="ECO:0000259" key="4">
    <source>
        <dbReference type="PROSITE" id="PS50026"/>
    </source>
</evidence>
<feature type="region of interest" description="Disordered" evidence="2">
    <location>
        <begin position="566"/>
        <end position="603"/>
    </location>
</feature>
<keyword evidence="6" id="KW-1185">Reference proteome</keyword>
<proteinExistence type="predicted"/>
<evidence type="ECO:0000256" key="2">
    <source>
        <dbReference type="SAM" id="MobiDB-lite"/>
    </source>
</evidence>
<name>A0A4U5V4Z2_COLLU</name>
<dbReference type="GO" id="GO:0033299">
    <property type="term" value="P:secretion of lysosomal enzymes"/>
    <property type="evidence" value="ECO:0007669"/>
    <property type="project" value="TreeGrafter"/>
</dbReference>
<evidence type="ECO:0000313" key="5">
    <source>
        <dbReference type="EMBL" id="TKS82709.1"/>
    </source>
</evidence>
<dbReference type="SMART" id="SM00181">
    <property type="entry name" value="EGF"/>
    <property type="match status" value="3"/>
</dbReference>
<sequence>MATVSVKCPVVWLILWICVRLSETENNRVSMDDDVLLPYTDGHGPSHSHRHVRDCQPIIHGNTTHERWAASKHGGLPVAESTVFISKQGSSRWVYGHMTVVHDPLRTVSVLEPGGPGGCGMNQRATVVETAEAAGCLYAQNAGFFNTKTDQCLGNVVSDGRMVQDSGGVQNAQFGIRRDGTLVFGYLSQDDVSSNQTNPFVQLVSGVVWLLRNGEVYINESLEAECNKTQETGHFRKFVDVVSARTAVGHDADGKLILFHIDGQTERRGMSLWEVADFLKSYGVINAINLDGGGSSTYVADGSLASYPSDHCDMDDRWRCARRVSTILCVHPRRCRPTNCSGHGDCVDGRCRCHEGWQGAACDSLLCQPPACGAHGVCTARGCACDAGWRGESCNQECLPGFHGDGCNRTCGCVNGTSCDPVHGRCACPPGFHGDTCERGIVPRHTTQHTVVCPLGFFGPSCTQECRCDDQCSCDPQTGSCNATLRGESNDTLHRAGRCLATQMFREQPHLTERTWLAITFTLASLLSVSLLVHLAQACCGSAAAAARLPKRRDYSYVPLNDINRAGAGAGRSEKGGFGPDDLDSEEEIWTPSHSGRDPDVVQARSRTRTRLCPVMPESRGLVTACEASCDWPSHSPNRLARGDVTAPISCSELHNNNKRRSSRRGERGGGNGPKTQSCDSR</sequence>
<dbReference type="InterPro" id="IPR000742">
    <property type="entry name" value="EGF"/>
</dbReference>
<dbReference type="SUPFAM" id="SSF57196">
    <property type="entry name" value="EGF/Laminin"/>
    <property type="match status" value="1"/>
</dbReference>
<dbReference type="Pfam" id="PF09992">
    <property type="entry name" value="NAGPA"/>
    <property type="match status" value="1"/>
</dbReference>
<evidence type="ECO:0000256" key="3">
    <source>
        <dbReference type="SAM" id="SignalP"/>
    </source>
</evidence>
<dbReference type="STRING" id="240159.A0A4U5V4Z2"/>
<dbReference type="PANTHER" id="PTHR40446:SF2">
    <property type="entry name" value="N-ACETYLGLUCOSAMINE-1-PHOSPHODIESTER ALPHA-N-ACETYLGLUCOSAMINIDASE"/>
    <property type="match status" value="1"/>
</dbReference>
<protein>
    <submittedName>
        <fullName evidence="5">N-acetylglucosamine-1-phosphodiester alpha-N-acetylglucosaminidase</fullName>
    </submittedName>
</protein>
<evidence type="ECO:0000313" key="6">
    <source>
        <dbReference type="Proteomes" id="UP000298787"/>
    </source>
</evidence>
<keyword evidence="1" id="KW-1015">Disulfide bond</keyword>
<organism evidence="5 6">
    <name type="scientific">Collichthys lucidus</name>
    <name type="common">Big head croaker</name>
    <name type="synonym">Sciaena lucida</name>
    <dbReference type="NCBI Taxonomy" id="240159"/>
    <lineage>
        <taxon>Eukaryota</taxon>
        <taxon>Metazoa</taxon>
        <taxon>Chordata</taxon>
        <taxon>Craniata</taxon>
        <taxon>Vertebrata</taxon>
        <taxon>Euteleostomi</taxon>
        <taxon>Actinopterygii</taxon>
        <taxon>Neopterygii</taxon>
        <taxon>Teleostei</taxon>
        <taxon>Neoteleostei</taxon>
        <taxon>Acanthomorphata</taxon>
        <taxon>Eupercaria</taxon>
        <taxon>Sciaenidae</taxon>
        <taxon>Collichthys</taxon>
    </lineage>
</organism>
<dbReference type="InterPro" id="IPR018711">
    <property type="entry name" value="NAGPA"/>
</dbReference>
<dbReference type="EMBL" id="CM014091">
    <property type="protein sequence ID" value="TKS82709.1"/>
    <property type="molecule type" value="Genomic_DNA"/>
</dbReference>